<sequence length="293" mass="32606">MRYSFTTKVTRSTTVKRWLAEQGVSHRLFKKMLVDHLIWVDGQVSDNGPVEAGQIIRFEIPTSKTLTPEFAPLEVIYEDANWLIVSKPAGLTSVPGPHTPNSSLLNRISGYLVEQKIDAPQPAIMTRLDRDTVGLVLAAKHPYAQGRFDQAHQRTLTKHYLAVVSGQLPSPKGEIDAPLKLAADGIHRIVAADGQTALTKYRVLKEKTNTLVDVQLLTGRTHQIRVHFASLGHPLIGDHLYGQPDARIPYQALQATRLKFTDPFSEKRITAELPVPALFNQLLTEAHQIEPTI</sequence>
<name>A0A2S3UDR4_LACPA</name>
<dbReference type="Gene3D" id="3.30.2350.10">
    <property type="entry name" value="Pseudouridine synthase"/>
    <property type="match status" value="1"/>
</dbReference>
<evidence type="ECO:0000313" key="7">
    <source>
        <dbReference type="Proteomes" id="UP000237433"/>
    </source>
</evidence>
<feature type="active site" evidence="3">
    <location>
        <position position="129"/>
    </location>
</feature>
<dbReference type="InterPro" id="IPR050188">
    <property type="entry name" value="RluA_PseudoU_synthase"/>
</dbReference>
<dbReference type="EMBL" id="LGIY01000017">
    <property type="protein sequence ID" value="POE42001.1"/>
    <property type="molecule type" value="Genomic_DNA"/>
</dbReference>
<dbReference type="Proteomes" id="UP000237433">
    <property type="component" value="Unassembled WGS sequence"/>
</dbReference>
<dbReference type="GO" id="GO:0009982">
    <property type="term" value="F:pseudouridine synthase activity"/>
    <property type="evidence" value="ECO:0007669"/>
    <property type="project" value="InterPro"/>
</dbReference>
<dbReference type="SUPFAM" id="SSF55120">
    <property type="entry name" value="Pseudouridine synthase"/>
    <property type="match status" value="1"/>
</dbReference>
<comment type="caution">
    <text evidence="6">The sequence shown here is derived from an EMBL/GenBank/DDBJ whole genome shotgun (WGS) entry which is preliminary data.</text>
</comment>
<dbReference type="GO" id="GO:0140098">
    <property type="term" value="F:catalytic activity, acting on RNA"/>
    <property type="evidence" value="ECO:0007669"/>
    <property type="project" value="UniProtKB-ARBA"/>
</dbReference>
<dbReference type="InterPro" id="IPR006225">
    <property type="entry name" value="PsdUridine_synth_RluC/D"/>
</dbReference>
<protein>
    <recommendedName>
        <fullName evidence="4">Pseudouridine synthase</fullName>
        <ecNumber evidence="4">5.4.99.-</ecNumber>
    </recommendedName>
</protein>
<comment type="function">
    <text evidence="4">Responsible for synthesis of pseudouridine from uracil.</text>
</comment>
<accession>A0A2S3UDR4</accession>
<dbReference type="AlphaFoldDB" id="A0A2S3UDR4"/>
<evidence type="ECO:0000256" key="1">
    <source>
        <dbReference type="ARBA" id="ARBA00000073"/>
    </source>
</evidence>
<dbReference type="PANTHER" id="PTHR21600:SF87">
    <property type="entry name" value="RNA PSEUDOURIDYLATE SYNTHASE DOMAIN-CONTAINING PROTEIN 1"/>
    <property type="match status" value="1"/>
</dbReference>
<reference evidence="6 7" key="1">
    <citation type="journal article" date="2015" name="J. Am. Soc. Brew. Chem.">
        <title>Dissolved carbon dioxide selects for lactic acid bacteria able to grow in and spoil packaged beer.</title>
        <authorList>
            <person name="Bergsveinson J."/>
            <person name="Redekop A."/>
            <person name="Zoerb S."/>
            <person name="Ziola B."/>
        </authorList>
    </citation>
    <scope>NUCLEOTIDE SEQUENCE [LARGE SCALE GENOMIC DNA]</scope>
    <source>
        <strain evidence="6 7">CCC B1205</strain>
    </source>
</reference>
<dbReference type="GO" id="GO:0003723">
    <property type="term" value="F:RNA binding"/>
    <property type="evidence" value="ECO:0007669"/>
    <property type="project" value="InterPro"/>
</dbReference>
<dbReference type="PANTHER" id="PTHR21600">
    <property type="entry name" value="MITOCHONDRIAL RNA PSEUDOURIDINE SYNTHASE"/>
    <property type="match status" value="1"/>
</dbReference>
<evidence type="ECO:0000256" key="2">
    <source>
        <dbReference type="ARBA" id="ARBA00010876"/>
    </source>
</evidence>
<dbReference type="InterPro" id="IPR020103">
    <property type="entry name" value="PsdUridine_synth_cat_dom_sf"/>
</dbReference>
<comment type="similarity">
    <text evidence="2 4">Belongs to the pseudouridine synthase RluA family.</text>
</comment>
<evidence type="ECO:0000259" key="5">
    <source>
        <dbReference type="Pfam" id="PF00849"/>
    </source>
</evidence>
<proteinExistence type="inferred from homology"/>
<comment type="catalytic activity">
    <reaction evidence="1 4">
        <text>a uridine in RNA = a pseudouridine in RNA</text>
        <dbReference type="Rhea" id="RHEA:48348"/>
        <dbReference type="Rhea" id="RHEA-COMP:12068"/>
        <dbReference type="Rhea" id="RHEA-COMP:12069"/>
        <dbReference type="ChEBI" id="CHEBI:65314"/>
        <dbReference type="ChEBI" id="CHEBI:65315"/>
    </reaction>
</comment>
<dbReference type="NCBIfam" id="TIGR00005">
    <property type="entry name" value="rluA_subfam"/>
    <property type="match status" value="1"/>
</dbReference>
<dbReference type="Pfam" id="PF00849">
    <property type="entry name" value="PseudoU_synth_2"/>
    <property type="match status" value="1"/>
</dbReference>
<dbReference type="GO" id="GO:0000455">
    <property type="term" value="P:enzyme-directed rRNA pseudouridine synthesis"/>
    <property type="evidence" value="ECO:0007669"/>
    <property type="project" value="TreeGrafter"/>
</dbReference>
<evidence type="ECO:0000313" key="6">
    <source>
        <dbReference type="EMBL" id="POE42001.1"/>
    </source>
</evidence>
<organism evidence="6 7">
    <name type="scientific">Lacticaseibacillus paracasei</name>
    <name type="common">Lactobacillus paracasei</name>
    <dbReference type="NCBI Taxonomy" id="1597"/>
    <lineage>
        <taxon>Bacteria</taxon>
        <taxon>Bacillati</taxon>
        <taxon>Bacillota</taxon>
        <taxon>Bacilli</taxon>
        <taxon>Lactobacillales</taxon>
        <taxon>Lactobacillaceae</taxon>
        <taxon>Lacticaseibacillus</taxon>
    </lineage>
</organism>
<feature type="domain" description="Pseudouridine synthase RsuA/RluA-like" evidence="5">
    <location>
        <begin position="81"/>
        <end position="230"/>
    </location>
</feature>
<gene>
    <name evidence="6" type="ORF">ACX51_10365</name>
</gene>
<evidence type="ECO:0000256" key="4">
    <source>
        <dbReference type="RuleBase" id="RU362028"/>
    </source>
</evidence>
<dbReference type="RefSeq" id="WP_003579832.1">
    <property type="nucleotide sequence ID" value="NZ_AP018392.1"/>
</dbReference>
<dbReference type="EC" id="5.4.99.-" evidence="4"/>
<dbReference type="CDD" id="cd02869">
    <property type="entry name" value="PseudoU_synth_RluA_like"/>
    <property type="match status" value="1"/>
</dbReference>
<evidence type="ECO:0000256" key="3">
    <source>
        <dbReference type="PIRSR" id="PIRSR606225-1"/>
    </source>
</evidence>
<dbReference type="InterPro" id="IPR006145">
    <property type="entry name" value="PsdUridine_synth_RsuA/RluA"/>
</dbReference>
<keyword evidence="4" id="KW-0413">Isomerase</keyword>